<dbReference type="eggNOG" id="ENOG502QR41">
    <property type="taxonomic scope" value="Eukaryota"/>
</dbReference>
<feature type="signal peptide" evidence="1">
    <location>
        <begin position="1"/>
        <end position="22"/>
    </location>
</feature>
<reference evidence="2 3" key="1">
    <citation type="journal article" date="2013" name="Proc. Natl. Acad. Sci. U.S.A.">
        <title>Fine-scale variation in meiotic recombination in Mimulus inferred from population shotgun sequencing.</title>
        <authorList>
            <person name="Hellsten U."/>
            <person name="Wright K.M."/>
            <person name="Jenkins J."/>
            <person name="Shu S."/>
            <person name="Yuan Y."/>
            <person name="Wessler S.R."/>
            <person name="Schmutz J."/>
            <person name="Willis J.H."/>
            <person name="Rokhsar D.S."/>
        </authorList>
    </citation>
    <scope>NUCLEOTIDE SEQUENCE [LARGE SCALE GENOMIC DNA]</scope>
    <source>
        <strain evidence="3">cv. DUN x IM62</strain>
    </source>
</reference>
<dbReference type="InterPro" id="IPR053283">
    <property type="entry name" value="TUNICAMYCIN_INDUCED_1"/>
</dbReference>
<keyword evidence="1" id="KW-0732">Signal</keyword>
<accession>A0A022RBH7</accession>
<evidence type="ECO:0000313" key="3">
    <source>
        <dbReference type="Proteomes" id="UP000030748"/>
    </source>
</evidence>
<dbReference type="AlphaFoldDB" id="A0A022RBH7"/>
<dbReference type="PANTHER" id="PTHR34454">
    <property type="entry name" value="TUNICAMYCIN INDUCED PROTEIN"/>
    <property type="match status" value="1"/>
</dbReference>
<sequence length="408" mass="46297">MVTRYFASFLLIIVNSLSLIRSSIIPPPPPFNLSHFIYPRVTALTESDITPQPPQFLQGVLDVIANREKWTVEYIRVSELDVKKAKFRSVQRYEFRVRAGKAEIVLKMSEEGSEWKKLLEVRTNETSDFESVARKIGSKAVIDSFKIEGPFELRVARDVDQLSLMLPLNTSHSGLHRISVSEGITVEVKGAEEITIYHPSDNHLPRDFFTYGKWPAFCTALLPIHIVGSASVVAYKSRRPDSLIQTALTSEDAIKLLPDKCHIQPNYKKPRHLLSSLRIRITLLEELLRSFLSDRGGNANVALGSLKTRIRAVNVFRFHLGLERDIRANDTSWTTLAEWRTKPTIERVWFEVVARIEGEVLKPITVKKVGPLIDTDSFSWNSILSNLSFTKLPSVLVPPEALTLDVKW</sequence>
<dbReference type="EMBL" id="KI630592">
    <property type="protein sequence ID" value="EYU36280.1"/>
    <property type="molecule type" value="Genomic_DNA"/>
</dbReference>
<protein>
    <submittedName>
        <fullName evidence="2">Uncharacterized protein</fullName>
    </submittedName>
</protein>
<evidence type="ECO:0000256" key="1">
    <source>
        <dbReference type="SAM" id="SignalP"/>
    </source>
</evidence>
<dbReference type="PANTHER" id="PTHR34454:SF3">
    <property type="entry name" value="PEPTIDASE I, PUTATIVE-RELATED"/>
    <property type="match status" value="1"/>
</dbReference>
<dbReference type="PhylomeDB" id="A0A022RBH7"/>
<dbReference type="Proteomes" id="UP000030748">
    <property type="component" value="Unassembled WGS sequence"/>
</dbReference>
<feature type="chain" id="PRO_5001507945" evidence="1">
    <location>
        <begin position="23"/>
        <end position="408"/>
    </location>
</feature>
<organism evidence="2 3">
    <name type="scientific">Erythranthe guttata</name>
    <name type="common">Yellow monkey flower</name>
    <name type="synonym">Mimulus guttatus</name>
    <dbReference type="NCBI Taxonomy" id="4155"/>
    <lineage>
        <taxon>Eukaryota</taxon>
        <taxon>Viridiplantae</taxon>
        <taxon>Streptophyta</taxon>
        <taxon>Embryophyta</taxon>
        <taxon>Tracheophyta</taxon>
        <taxon>Spermatophyta</taxon>
        <taxon>Magnoliopsida</taxon>
        <taxon>eudicotyledons</taxon>
        <taxon>Gunneridae</taxon>
        <taxon>Pentapetalae</taxon>
        <taxon>asterids</taxon>
        <taxon>lamiids</taxon>
        <taxon>Lamiales</taxon>
        <taxon>Phrymaceae</taxon>
        <taxon>Erythranthe</taxon>
    </lineage>
</organism>
<name>A0A022RBH7_ERYGU</name>
<dbReference type="STRING" id="4155.A0A022RBH7"/>
<evidence type="ECO:0000313" key="2">
    <source>
        <dbReference type="EMBL" id="EYU36280.1"/>
    </source>
</evidence>
<keyword evidence="3" id="KW-1185">Reference proteome</keyword>
<proteinExistence type="predicted"/>
<gene>
    <name evidence="2" type="ORF">MIMGU_mgv1a007411mg</name>
</gene>